<evidence type="ECO:0000256" key="5">
    <source>
        <dbReference type="PROSITE-ProRule" id="PRU01091"/>
    </source>
</evidence>
<dbReference type="Gene3D" id="1.25.40.10">
    <property type="entry name" value="Tetratricopeptide repeat domain"/>
    <property type="match status" value="3"/>
</dbReference>
<dbReference type="SMART" id="SM01043">
    <property type="entry name" value="BTAD"/>
    <property type="match status" value="1"/>
</dbReference>
<accession>A0A2W2EJ99</accession>
<dbReference type="Gene3D" id="3.40.50.300">
    <property type="entry name" value="P-loop containing nucleotide triphosphate hydrolases"/>
    <property type="match status" value="1"/>
</dbReference>
<proteinExistence type="inferred from homology"/>
<dbReference type="CDD" id="cd15831">
    <property type="entry name" value="BTAD"/>
    <property type="match status" value="1"/>
</dbReference>
<dbReference type="EMBL" id="POTY01000001">
    <property type="protein sequence ID" value="PZG24412.1"/>
    <property type="molecule type" value="Genomic_DNA"/>
</dbReference>
<keyword evidence="3 5" id="KW-0238">DNA-binding</keyword>
<dbReference type="GO" id="GO:0006355">
    <property type="term" value="P:regulation of DNA-templated transcription"/>
    <property type="evidence" value="ECO:0007669"/>
    <property type="project" value="InterPro"/>
</dbReference>
<dbReference type="PANTHER" id="PTHR35807">
    <property type="entry name" value="TRANSCRIPTIONAL REGULATOR REDD-RELATED"/>
    <property type="match status" value="1"/>
</dbReference>
<dbReference type="InterPro" id="IPR036388">
    <property type="entry name" value="WH-like_DNA-bd_sf"/>
</dbReference>
<feature type="domain" description="OmpR/PhoB-type" evidence="6">
    <location>
        <begin position="1"/>
        <end position="93"/>
    </location>
</feature>
<dbReference type="InterPro" id="IPR002182">
    <property type="entry name" value="NB-ARC"/>
</dbReference>
<protein>
    <submittedName>
        <fullName evidence="7">SARP family transcriptional regulator</fullName>
    </submittedName>
</protein>
<dbReference type="SMART" id="SM00862">
    <property type="entry name" value="Trans_reg_C"/>
    <property type="match status" value="1"/>
</dbReference>
<sequence>MDVQILGPLEVVVDGTPVPLGGRRNQMILAVLAAEANRVVLVDRLVDAVWDEQPPPTARSQIQICVSALRRSLSRAGAPDVIATRPPGYLLRVETGHLDADVFDDLVTYARVLVDNSRDADAAVELRRALGLWRGPALGALPSRVLEATAGRLEERRLAATEELVRIELALGRHDDLIDELTALVAEHPLRERLHGHLMLALYRAGRQAEALGAYRRARALLVEELGIEPGGELRRLEKAILMGSHELDLPARAPVLAAPARVAAHPVVPGLLPAAIADFTGRRDETRGLVARLSEVTTMAAPVVVVTGAAGTGKTATGVHVAHRVRGAFPDGQLYASLAGSGPIPTAPSEILVRFLRALGMSGTAIPDSVEERAELYRSHLADRRVLVVLDDVGDESEVPPLLPGSVSCRVLVTSRSRLPGLPGAERVELGALDTGSAVELLGRIAGPHRVRQEAGPAATIAELCGGLALALRIAGARLAARPHWRLARLAERLADETRRLDELEHGELGIRASLAFSFDAIREADRRMLLRAVLADVPEITAWMGAALADTDHAEAEKSLERLVDAQLLDGIADDGGPSRYRVPELVRVFARHRSSRSDSPAEVAAARRRFLGVLLHLTDEAHRREYGGDFTILHGPAPRRRPPQELVDRLLARPVDWLDTERMTLVAAVRQSAALGWSTYCWDLALGALTLFESRAHFDLWHETAGLALVCATTAGDVRGEAAMHYSAGTLLLFQRRMDAAAERLDAARAGFERCGDRHGLALVLRNLAHVDRLADRPDRALRRYTQALAGLRGVGDLVGQAHVLQNLAGLALESGDADRARALLDEALGHCRTAGARRVEAQVLHRIGDLALHEDDSPHAVEAYAAVLRSVRHVGDRIGEMYALLGLGRAACRLDQHDTASRRLSEALHLAREVGERFVEGRALHALADLDLARGRTDLAVGRLTEAAEIFEAISARRWRARVLAALATARQREAAVAVAVPVQPSDTHTSWSRWSESRSAERRS</sequence>
<dbReference type="InterPro" id="IPR005158">
    <property type="entry name" value="BTAD"/>
</dbReference>
<dbReference type="PRINTS" id="PR00364">
    <property type="entry name" value="DISEASERSIST"/>
</dbReference>
<comment type="similarity">
    <text evidence="1">Belongs to the AfsR/DnrI/RedD regulatory family.</text>
</comment>
<dbReference type="PROSITE" id="PS51755">
    <property type="entry name" value="OMPR_PHOB"/>
    <property type="match status" value="1"/>
</dbReference>
<dbReference type="SUPFAM" id="SSF48452">
    <property type="entry name" value="TPR-like"/>
    <property type="match status" value="2"/>
</dbReference>
<dbReference type="GO" id="GO:0043531">
    <property type="term" value="F:ADP binding"/>
    <property type="evidence" value="ECO:0007669"/>
    <property type="project" value="InterPro"/>
</dbReference>
<dbReference type="SUPFAM" id="SSF46894">
    <property type="entry name" value="C-terminal effector domain of the bipartite response regulators"/>
    <property type="match status" value="1"/>
</dbReference>
<name>A0A2W2EJ99_9ACTN</name>
<dbReference type="PANTHER" id="PTHR35807:SF1">
    <property type="entry name" value="TRANSCRIPTIONAL REGULATOR REDD"/>
    <property type="match status" value="1"/>
</dbReference>
<keyword evidence="4" id="KW-0804">Transcription</keyword>
<reference evidence="7 8" key="1">
    <citation type="submission" date="2018-01" db="EMBL/GenBank/DDBJ databases">
        <title>Draft genome sequence of Jishengella sp. NA12.</title>
        <authorList>
            <person name="Sahin N."/>
            <person name="Ay H."/>
            <person name="Saygin H."/>
        </authorList>
    </citation>
    <scope>NUCLEOTIDE SEQUENCE [LARGE SCALE GENOMIC DNA]</scope>
    <source>
        <strain evidence="7 8">NA12</strain>
    </source>
</reference>
<dbReference type="Pfam" id="PF00931">
    <property type="entry name" value="NB-ARC"/>
    <property type="match status" value="1"/>
</dbReference>
<dbReference type="Proteomes" id="UP000248924">
    <property type="component" value="Unassembled WGS sequence"/>
</dbReference>
<dbReference type="Pfam" id="PF00486">
    <property type="entry name" value="Trans_reg_C"/>
    <property type="match status" value="1"/>
</dbReference>
<evidence type="ECO:0000259" key="6">
    <source>
        <dbReference type="PROSITE" id="PS51755"/>
    </source>
</evidence>
<evidence type="ECO:0000256" key="2">
    <source>
        <dbReference type="ARBA" id="ARBA00023015"/>
    </source>
</evidence>
<evidence type="ECO:0000313" key="8">
    <source>
        <dbReference type="Proteomes" id="UP000248924"/>
    </source>
</evidence>
<evidence type="ECO:0000313" key="7">
    <source>
        <dbReference type="EMBL" id="PZG24412.1"/>
    </source>
</evidence>
<evidence type="ECO:0000256" key="3">
    <source>
        <dbReference type="ARBA" id="ARBA00023125"/>
    </source>
</evidence>
<dbReference type="AlphaFoldDB" id="A0A2W2EJ99"/>
<dbReference type="InterPro" id="IPR027417">
    <property type="entry name" value="P-loop_NTPase"/>
</dbReference>
<evidence type="ECO:0000256" key="4">
    <source>
        <dbReference type="ARBA" id="ARBA00023163"/>
    </source>
</evidence>
<feature type="DNA-binding region" description="OmpR/PhoB-type" evidence="5">
    <location>
        <begin position="1"/>
        <end position="93"/>
    </location>
</feature>
<evidence type="ECO:0000256" key="1">
    <source>
        <dbReference type="ARBA" id="ARBA00005820"/>
    </source>
</evidence>
<keyword evidence="8" id="KW-1185">Reference proteome</keyword>
<dbReference type="GO" id="GO:0000160">
    <property type="term" value="P:phosphorelay signal transduction system"/>
    <property type="evidence" value="ECO:0007669"/>
    <property type="project" value="InterPro"/>
</dbReference>
<dbReference type="Pfam" id="PF03704">
    <property type="entry name" value="BTAD"/>
    <property type="match status" value="1"/>
</dbReference>
<dbReference type="Pfam" id="PF13424">
    <property type="entry name" value="TPR_12"/>
    <property type="match status" value="2"/>
</dbReference>
<dbReference type="GO" id="GO:0003677">
    <property type="term" value="F:DNA binding"/>
    <property type="evidence" value="ECO:0007669"/>
    <property type="project" value="UniProtKB-UniRule"/>
</dbReference>
<dbReference type="InterPro" id="IPR016032">
    <property type="entry name" value="Sig_transdc_resp-reg_C-effctor"/>
</dbReference>
<dbReference type="InterPro" id="IPR011990">
    <property type="entry name" value="TPR-like_helical_dom_sf"/>
</dbReference>
<comment type="caution">
    <text evidence="7">The sequence shown here is derived from an EMBL/GenBank/DDBJ whole genome shotgun (WGS) entry which is preliminary data.</text>
</comment>
<dbReference type="InterPro" id="IPR001867">
    <property type="entry name" value="OmpR/PhoB-type_DNA-bd"/>
</dbReference>
<organism evidence="7 8">
    <name type="scientific">Micromonospora craterilacus</name>
    <dbReference type="NCBI Taxonomy" id="1655439"/>
    <lineage>
        <taxon>Bacteria</taxon>
        <taxon>Bacillati</taxon>
        <taxon>Actinomycetota</taxon>
        <taxon>Actinomycetes</taxon>
        <taxon>Micromonosporales</taxon>
        <taxon>Micromonosporaceae</taxon>
        <taxon>Micromonospora</taxon>
    </lineage>
</organism>
<dbReference type="SUPFAM" id="SSF52540">
    <property type="entry name" value="P-loop containing nucleoside triphosphate hydrolases"/>
    <property type="match status" value="1"/>
</dbReference>
<dbReference type="Gene3D" id="1.10.10.10">
    <property type="entry name" value="Winged helix-like DNA-binding domain superfamily/Winged helix DNA-binding domain"/>
    <property type="match status" value="1"/>
</dbReference>
<dbReference type="InterPro" id="IPR051677">
    <property type="entry name" value="AfsR-DnrI-RedD_regulator"/>
</dbReference>
<gene>
    <name evidence="7" type="ORF">C1I95_00415</name>
</gene>
<keyword evidence="2" id="KW-0805">Transcription regulation</keyword>